<keyword evidence="3 7" id="KW-0812">Transmembrane</keyword>
<feature type="transmembrane region" description="Helical" evidence="7">
    <location>
        <begin position="164"/>
        <end position="188"/>
    </location>
</feature>
<evidence type="ECO:0000256" key="6">
    <source>
        <dbReference type="SAM" id="MobiDB-lite"/>
    </source>
</evidence>
<dbReference type="InParanoid" id="Q22W34"/>
<evidence type="ECO:0000256" key="3">
    <source>
        <dbReference type="ARBA" id="ARBA00022692"/>
    </source>
</evidence>
<keyword evidence="9" id="KW-1185">Reference proteome</keyword>
<dbReference type="OrthoDB" id="203099at2759"/>
<sequence length="743" mass="86327">MKQQQAIQIFQSLIKKRKNVNYIISSVTFLIVILSLTIAQNYQSYIASSVILSFSGSLIMLVSFCSIQSFEWDTYLTVFLGYFISFSTICIIPLDAALITYDKNSRNINLSKIDSSTDSFKTYWIVIYWTIFFLSNLVYTLQSFFHNNGYIGFKQKMRAAFKQFFKLVIACVALFIILSIICLFWFKIKGFDNILAVIVVISNVYGISVLAFLFGYGLVKVPFYLWNKSQREDYLIELLCKTHELFKEYQSSYWKYSDICYISSSYQKKIANIPIYLDYLKLIQKETPNLNEPIGYRFQKNILYKPDEKITEFVIKLKTNGQISEQVLASLRQEIRIRKFNYERHIQKWKRISTSVFSIITKESIEEIDQSLNIPRSSTSVSSRNSSREEVHQNAKPVKVKAIKMNIFLSAGFKLAAIIAGLFSILIIFCEATIVFGSQNKALAFYQMIKSTNNIPGIISLIILVLLYVIFCTYFALGKLKVFGSFELFIYFTHRDVFIQNLSMCLFLTFPICYNVMLLFGIIDQNTEDDGKVYQSGFDKFYDPMKEIPFFGYYYNAVVCFLISVIAIVSSFKKTQKLIQKFSQNKIQMQTEIEEDLILKGELYILQEWQRKKQAEQIQEIKDSTELDLPQDKQQFEELGQNVRISVSQYQQKDSNNNSEDKKSDENVFRKVSNFFKRISTSSKKEKTEQDANQSEKPSDNQELSVNDQQNSQSQSINISMNLSENDIQNQNTKKLSKNLTKK</sequence>
<dbReference type="PANTHER" id="PTHR21355">
    <property type="entry name" value="G-PROTEIN COUPLED RECEPTOR-ASSOCIATED PROTEIN LMBRD2"/>
    <property type="match status" value="1"/>
</dbReference>
<evidence type="ECO:0000256" key="7">
    <source>
        <dbReference type="SAM" id="Phobius"/>
    </source>
</evidence>
<feature type="transmembrane region" description="Helical" evidence="7">
    <location>
        <begin position="498"/>
        <end position="523"/>
    </location>
</feature>
<keyword evidence="5 7" id="KW-0472">Membrane</keyword>
<dbReference type="Proteomes" id="UP000009168">
    <property type="component" value="Unassembled WGS sequence"/>
</dbReference>
<feature type="compositionally biased region" description="Polar residues" evidence="6">
    <location>
        <begin position="691"/>
        <end position="708"/>
    </location>
</feature>
<evidence type="ECO:0000313" key="8">
    <source>
        <dbReference type="EMBL" id="EAR89583.2"/>
    </source>
</evidence>
<accession>Q22W34</accession>
<dbReference type="AlphaFoldDB" id="Q22W34"/>
<dbReference type="PANTHER" id="PTHR21355:SF0">
    <property type="entry name" value="G-PROTEIN COUPLED RECEPTOR-ASSOCIATED PROTEIN LMBRD2"/>
    <property type="match status" value="1"/>
</dbReference>
<comment type="subcellular location">
    <subcellularLocation>
        <location evidence="1">Membrane</location>
        <topology evidence="1">Multi-pass membrane protein</topology>
    </subcellularLocation>
</comment>
<feature type="transmembrane region" description="Helical" evidence="7">
    <location>
        <begin position="20"/>
        <end position="39"/>
    </location>
</feature>
<evidence type="ECO:0000256" key="4">
    <source>
        <dbReference type="ARBA" id="ARBA00022989"/>
    </source>
</evidence>
<feature type="transmembrane region" description="Helical" evidence="7">
    <location>
        <begin position="553"/>
        <end position="572"/>
    </location>
</feature>
<dbReference type="GeneID" id="7833966"/>
<evidence type="ECO:0000256" key="2">
    <source>
        <dbReference type="ARBA" id="ARBA00010487"/>
    </source>
</evidence>
<feature type="transmembrane region" description="Helical" evidence="7">
    <location>
        <begin position="45"/>
        <end position="67"/>
    </location>
</feature>
<dbReference type="InterPro" id="IPR006876">
    <property type="entry name" value="LMBR1-like_membr_prot"/>
</dbReference>
<feature type="compositionally biased region" description="Low complexity" evidence="6">
    <location>
        <begin position="709"/>
        <end position="720"/>
    </location>
</feature>
<dbReference type="GO" id="GO:0016020">
    <property type="term" value="C:membrane"/>
    <property type="evidence" value="ECO:0007669"/>
    <property type="project" value="UniProtKB-SubCell"/>
</dbReference>
<feature type="transmembrane region" description="Helical" evidence="7">
    <location>
        <begin position="415"/>
        <end position="437"/>
    </location>
</feature>
<feature type="transmembrane region" description="Helical" evidence="7">
    <location>
        <begin position="194"/>
        <end position="219"/>
    </location>
</feature>
<gene>
    <name evidence="8" type="ORF">TTHERM_00160980</name>
</gene>
<proteinExistence type="inferred from homology"/>
<organism evidence="8 9">
    <name type="scientific">Tetrahymena thermophila (strain SB210)</name>
    <dbReference type="NCBI Taxonomy" id="312017"/>
    <lineage>
        <taxon>Eukaryota</taxon>
        <taxon>Sar</taxon>
        <taxon>Alveolata</taxon>
        <taxon>Ciliophora</taxon>
        <taxon>Intramacronucleata</taxon>
        <taxon>Oligohymenophorea</taxon>
        <taxon>Hymenostomatida</taxon>
        <taxon>Tetrahymenina</taxon>
        <taxon>Tetrahymenidae</taxon>
        <taxon>Tetrahymena</taxon>
    </lineage>
</organism>
<feature type="transmembrane region" description="Helical" evidence="7">
    <location>
        <begin position="457"/>
        <end position="477"/>
    </location>
</feature>
<evidence type="ECO:0000313" key="9">
    <source>
        <dbReference type="Proteomes" id="UP000009168"/>
    </source>
</evidence>
<protein>
    <submittedName>
        <fullName evidence="8">LMBR1 domain protein, putative</fullName>
    </submittedName>
</protein>
<reference evidence="9" key="1">
    <citation type="journal article" date="2006" name="PLoS Biol.">
        <title>Macronuclear genome sequence of the ciliate Tetrahymena thermophila, a model eukaryote.</title>
        <authorList>
            <person name="Eisen J.A."/>
            <person name="Coyne R.S."/>
            <person name="Wu M."/>
            <person name="Wu D."/>
            <person name="Thiagarajan M."/>
            <person name="Wortman J.R."/>
            <person name="Badger J.H."/>
            <person name="Ren Q."/>
            <person name="Amedeo P."/>
            <person name="Jones K.M."/>
            <person name="Tallon L.J."/>
            <person name="Delcher A.L."/>
            <person name="Salzberg S.L."/>
            <person name="Silva J.C."/>
            <person name="Haas B.J."/>
            <person name="Majoros W.H."/>
            <person name="Farzad M."/>
            <person name="Carlton J.M."/>
            <person name="Smith R.K. Jr."/>
            <person name="Garg J."/>
            <person name="Pearlman R.E."/>
            <person name="Karrer K.M."/>
            <person name="Sun L."/>
            <person name="Manning G."/>
            <person name="Elde N.C."/>
            <person name="Turkewitz A.P."/>
            <person name="Asai D.J."/>
            <person name="Wilkes D.E."/>
            <person name="Wang Y."/>
            <person name="Cai H."/>
            <person name="Collins K."/>
            <person name="Stewart B.A."/>
            <person name="Lee S.R."/>
            <person name="Wilamowska K."/>
            <person name="Weinberg Z."/>
            <person name="Ruzzo W.L."/>
            <person name="Wloga D."/>
            <person name="Gaertig J."/>
            <person name="Frankel J."/>
            <person name="Tsao C.-C."/>
            <person name="Gorovsky M.A."/>
            <person name="Keeling P.J."/>
            <person name="Waller R.F."/>
            <person name="Patron N.J."/>
            <person name="Cherry J.M."/>
            <person name="Stover N.A."/>
            <person name="Krieger C.J."/>
            <person name="del Toro C."/>
            <person name="Ryder H.F."/>
            <person name="Williamson S.C."/>
            <person name="Barbeau R.A."/>
            <person name="Hamilton E.P."/>
            <person name="Orias E."/>
        </authorList>
    </citation>
    <scope>NUCLEOTIDE SEQUENCE [LARGE SCALE GENOMIC DNA]</scope>
    <source>
        <strain evidence="9">SB210</strain>
    </source>
</reference>
<dbReference type="EMBL" id="GG662820">
    <property type="protein sequence ID" value="EAR89583.2"/>
    <property type="molecule type" value="Genomic_DNA"/>
</dbReference>
<feature type="transmembrane region" description="Helical" evidence="7">
    <location>
        <begin position="79"/>
        <end position="101"/>
    </location>
</feature>
<feature type="region of interest" description="Disordered" evidence="6">
    <location>
        <begin position="680"/>
        <end position="743"/>
    </location>
</feature>
<dbReference type="HOGENOM" id="CLU_441815_0_0_1"/>
<dbReference type="InterPro" id="IPR051584">
    <property type="entry name" value="GPCR-associated_LMBR1"/>
</dbReference>
<feature type="compositionally biased region" description="Polar residues" evidence="6">
    <location>
        <begin position="648"/>
        <end position="658"/>
    </location>
</feature>
<evidence type="ECO:0000256" key="1">
    <source>
        <dbReference type="ARBA" id="ARBA00004141"/>
    </source>
</evidence>
<keyword evidence="4 7" id="KW-1133">Transmembrane helix</keyword>
<comment type="similarity">
    <text evidence="2">Belongs to the LIMR family.</text>
</comment>
<feature type="region of interest" description="Disordered" evidence="6">
    <location>
        <begin position="648"/>
        <end position="667"/>
    </location>
</feature>
<evidence type="ECO:0000256" key="5">
    <source>
        <dbReference type="ARBA" id="ARBA00023136"/>
    </source>
</evidence>
<name>Q22W34_TETTS</name>
<dbReference type="RefSeq" id="XP_001009828.2">
    <property type="nucleotide sequence ID" value="XM_001009828.2"/>
</dbReference>
<dbReference type="Pfam" id="PF04791">
    <property type="entry name" value="LMBR1"/>
    <property type="match status" value="1"/>
</dbReference>
<dbReference type="KEGG" id="tet:TTHERM_00160980"/>
<feature type="transmembrane region" description="Helical" evidence="7">
    <location>
        <begin position="121"/>
        <end position="144"/>
    </location>
</feature>